<dbReference type="AlphaFoldDB" id="A0AAW7CT11"/>
<dbReference type="RefSeq" id="WP_001764966.1">
    <property type="nucleotide sequence ID" value="NZ_JASVWJ010000036.1"/>
</dbReference>
<evidence type="ECO:0000256" key="1">
    <source>
        <dbReference type="SAM" id="SignalP"/>
    </source>
</evidence>
<dbReference type="Pfam" id="PF11072">
    <property type="entry name" value="DUF2859"/>
    <property type="match status" value="1"/>
</dbReference>
<accession>A0AAW7CT11</accession>
<dbReference type="Proteomes" id="UP001224739">
    <property type="component" value="Unassembled WGS sequence"/>
</dbReference>
<sequence length="185" mass="19438">MRNNSEKKTTRAFYPLSVLGMLLFCAAGGSQAALTVVADHGGGQPAAPFYDAINNAPNEWTTKPASRALPSVMAPSMVLPVETPEMTPGEVDDRALHLPGIGALYLVGDDPLSRAWLTQHATRLKAMNAAGMVVNVKSDAGLQALQALAQGGLLSPASGTDLAHRLQLSHYPVLITETGLTQQVK</sequence>
<evidence type="ECO:0000313" key="2">
    <source>
        <dbReference type="EMBL" id="MDL5356743.1"/>
    </source>
</evidence>
<name>A0AAW7CT11_9GAMM</name>
<protein>
    <submittedName>
        <fullName evidence="2">Integrating conjugative element protein</fullName>
    </submittedName>
</protein>
<dbReference type="InterPro" id="IPR021300">
    <property type="entry name" value="Integr_conj_element_PFL4695"/>
</dbReference>
<reference evidence="2" key="1">
    <citation type="submission" date="2023-06" db="EMBL/GenBank/DDBJ databases">
        <title>Acute promotion of culturable opportunistic pathogens and persistent increase of antibiotic resistance following antibiotic exposure in mouse gut microbiota.</title>
        <authorList>
            <person name="Li L."/>
            <person name="Wang B."/>
            <person name="Sun Y."/>
            <person name="Wang M."/>
            <person name="Xu H."/>
        </authorList>
    </citation>
    <scope>NUCLEOTIDE SEQUENCE</scope>
    <source>
        <strain evidence="2">EPA10_1</strain>
    </source>
</reference>
<comment type="caution">
    <text evidence="2">The sequence shown here is derived from an EMBL/GenBank/DDBJ whole genome shotgun (WGS) entry which is preliminary data.</text>
</comment>
<organism evidence="2 3">
    <name type="scientific">Proteus faecis</name>
    <dbReference type="NCBI Taxonomy" id="2050967"/>
    <lineage>
        <taxon>Bacteria</taxon>
        <taxon>Pseudomonadati</taxon>
        <taxon>Pseudomonadota</taxon>
        <taxon>Gammaproteobacteria</taxon>
        <taxon>Enterobacterales</taxon>
        <taxon>Morganellaceae</taxon>
        <taxon>Proteus</taxon>
    </lineage>
</organism>
<evidence type="ECO:0000313" key="3">
    <source>
        <dbReference type="Proteomes" id="UP001224739"/>
    </source>
</evidence>
<gene>
    <name evidence="2" type="ORF">QSH02_18125</name>
</gene>
<dbReference type="GeneID" id="83614441"/>
<feature type="chain" id="PRO_5043902647" evidence="1">
    <location>
        <begin position="33"/>
        <end position="185"/>
    </location>
</feature>
<proteinExistence type="predicted"/>
<dbReference type="EMBL" id="JASVWL010000036">
    <property type="protein sequence ID" value="MDL5356743.1"/>
    <property type="molecule type" value="Genomic_DNA"/>
</dbReference>
<keyword evidence="1" id="KW-0732">Signal</keyword>
<feature type="signal peptide" evidence="1">
    <location>
        <begin position="1"/>
        <end position="32"/>
    </location>
</feature>
<dbReference type="NCBIfam" id="TIGR03765">
    <property type="entry name" value="ICE_PFL_4695"/>
    <property type="match status" value="1"/>
</dbReference>